<organism evidence="1 2">
    <name type="scientific">Adineta steineri</name>
    <dbReference type="NCBI Taxonomy" id="433720"/>
    <lineage>
        <taxon>Eukaryota</taxon>
        <taxon>Metazoa</taxon>
        <taxon>Spiralia</taxon>
        <taxon>Gnathifera</taxon>
        <taxon>Rotifera</taxon>
        <taxon>Eurotatoria</taxon>
        <taxon>Bdelloidea</taxon>
        <taxon>Adinetida</taxon>
        <taxon>Adinetidae</taxon>
        <taxon>Adineta</taxon>
    </lineage>
</organism>
<name>A0A820H4L9_9BILA</name>
<comment type="caution">
    <text evidence="1">The sequence shown here is derived from an EMBL/GenBank/DDBJ whole genome shotgun (WGS) entry which is preliminary data.</text>
</comment>
<sequence>KLAVFLIRNPTIVFFRKSFLSQLDTEDLHALNDLDNDDKKNLQRRLSIYTRRMSAARASISSETNIHTIEKQRF</sequence>
<protein>
    <submittedName>
        <fullName evidence="1">Uncharacterized protein</fullName>
    </submittedName>
</protein>
<dbReference type="Proteomes" id="UP000663844">
    <property type="component" value="Unassembled WGS sequence"/>
</dbReference>
<evidence type="ECO:0000313" key="1">
    <source>
        <dbReference type="EMBL" id="CAF4289930.1"/>
    </source>
</evidence>
<proteinExistence type="predicted"/>
<dbReference type="AlphaFoldDB" id="A0A820H4L9"/>
<feature type="non-terminal residue" evidence="1">
    <location>
        <position position="1"/>
    </location>
</feature>
<evidence type="ECO:0000313" key="2">
    <source>
        <dbReference type="Proteomes" id="UP000663844"/>
    </source>
</evidence>
<dbReference type="EMBL" id="CAJOAZ010015194">
    <property type="protein sequence ID" value="CAF4289930.1"/>
    <property type="molecule type" value="Genomic_DNA"/>
</dbReference>
<accession>A0A820H4L9</accession>
<gene>
    <name evidence="1" type="ORF">OXD698_LOCUS45535</name>
</gene>
<reference evidence="1" key="1">
    <citation type="submission" date="2021-02" db="EMBL/GenBank/DDBJ databases">
        <authorList>
            <person name="Nowell W R."/>
        </authorList>
    </citation>
    <scope>NUCLEOTIDE SEQUENCE</scope>
</reference>